<dbReference type="EMBL" id="JAAXOS010000008">
    <property type="protein sequence ID" value="NKY28154.1"/>
    <property type="molecule type" value="Genomic_DNA"/>
</dbReference>
<name>A0A7X6L5D8_9NOCA</name>
<comment type="caution">
    <text evidence="1">The sequence shown here is derived from an EMBL/GenBank/DDBJ whole genome shotgun (WGS) entry which is preliminary data.</text>
</comment>
<accession>A0A7X6L5D8</accession>
<sequence>MALDITDSIITSDISPETARLLPSSSGAAWELSWLPSVVLTHDQAVTGMVLDEMLSDPGTLTSDLALELAALHAAELGVTLREVLIRLYVRITERDNEASRRTHTPLPAA</sequence>
<proteinExistence type="predicted"/>
<dbReference type="Proteomes" id="UP000540698">
    <property type="component" value="Unassembled WGS sequence"/>
</dbReference>
<dbReference type="AlphaFoldDB" id="A0A7X6L5D8"/>
<gene>
    <name evidence="1" type="ORF">HGB38_18270</name>
</gene>
<keyword evidence="2" id="KW-1185">Reference proteome</keyword>
<evidence type="ECO:0000313" key="1">
    <source>
        <dbReference type="EMBL" id="NKY28154.1"/>
    </source>
</evidence>
<dbReference type="RefSeq" id="WP_062966968.1">
    <property type="nucleotide sequence ID" value="NZ_JAAXOS010000008.1"/>
</dbReference>
<evidence type="ECO:0000313" key="2">
    <source>
        <dbReference type="Proteomes" id="UP000540698"/>
    </source>
</evidence>
<protein>
    <submittedName>
        <fullName evidence="1">Uncharacterized protein</fullName>
    </submittedName>
</protein>
<reference evidence="1 2" key="1">
    <citation type="submission" date="2020-04" db="EMBL/GenBank/DDBJ databases">
        <title>MicrobeNet Type strains.</title>
        <authorList>
            <person name="Nicholson A.C."/>
        </authorList>
    </citation>
    <scope>NUCLEOTIDE SEQUENCE [LARGE SCALE GENOMIC DNA]</scope>
    <source>
        <strain evidence="1 2">DSM 44956</strain>
    </source>
</reference>
<organism evidence="1 2">
    <name type="scientific">Nocardia gamkensis</name>
    <dbReference type="NCBI Taxonomy" id="352869"/>
    <lineage>
        <taxon>Bacteria</taxon>
        <taxon>Bacillati</taxon>
        <taxon>Actinomycetota</taxon>
        <taxon>Actinomycetes</taxon>
        <taxon>Mycobacteriales</taxon>
        <taxon>Nocardiaceae</taxon>
        <taxon>Nocardia</taxon>
    </lineage>
</organism>